<evidence type="ECO:0000256" key="1">
    <source>
        <dbReference type="SAM" id="Coils"/>
    </source>
</evidence>
<evidence type="ECO:0000313" key="3">
    <source>
        <dbReference type="Proteomes" id="UP001187315"/>
    </source>
</evidence>
<protein>
    <submittedName>
        <fullName evidence="2">Uncharacterized protein</fullName>
    </submittedName>
</protein>
<name>A0AA88MLZ8_TACVA</name>
<keyword evidence="3" id="KW-1185">Reference proteome</keyword>
<dbReference type="EMBL" id="JAVHJS010000013">
    <property type="protein sequence ID" value="KAK2838991.1"/>
    <property type="molecule type" value="Genomic_DNA"/>
</dbReference>
<keyword evidence="1" id="KW-0175">Coiled coil</keyword>
<proteinExistence type="predicted"/>
<accession>A0AA88MLZ8</accession>
<comment type="caution">
    <text evidence="2">The sequence shown here is derived from an EMBL/GenBank/DDBJ whole genome shotgun (WGS) entry which is preliminary data.</text>
</comment>
<dbReference type="Proteomes" id="UP001187315">
    <property type="component" value="Unassembled WGS sequence"/>
</dbReference>
<gene>
    <name evidence="2" type="ORF">Q7C36_013805</name>
</gene>
<reference evidence="2" key="1">
    <citation type="submission" date="2023-08" db="EMBL/GenBank/DDBJ databases">
        <title>Pelteobagrus vachellii genome.</title>
        <authorList>
            <person name="Liu H."/>
        </authorList>
    </citation>
    <scope>NUCLEOTIDE SEQUENCE</scope>
    <source>
        <strain evidence="2">PRFRI_2022a</strain>
        <tissue evidence="2">Muscle</tissue>
    </source>
</reference>
<sequence>MLLVHLGSIEALLPLYSSLPASLRYSVLLALERGRAGNSARRRIHLCRITKKLVKHNRAIRRREEARNEQKQINGKISESNTNTVTLKSITRLKSRSPAKTDEVGTFSVSRRFLQVSLEASVAKRGHGRSNLAASAQSRGANCRGSSPVWWARGLDESVPGKAAFFTPGTNEIGAELCSSYERRGYITPS</sequence>
<feature type="coiled-coil region" evidence="1">
    <location>
        <begin position="56"/>
        <end position="83"/>
    </location>
</feature>
<evidence type="ECO:0000313" key="2">
    <source>
        <dbReference type="EMBL" id="KAK2838991.1"/>
    </source>
</evidence>
<dbReference type="AlphaFoldDB" id="A0AA88MLZ8"/>
<organism evidence="2 3">
    <name type="scientific">Tachysurus vachellii</name>
    <name type="common">Darkbarbel catfish</name>
    <name type="synonym">Pelteobagrus vachellii</name>
    <dbReference type="NCBI Taxonomy" id="175792"/>
    <lineage>
        <taxon>Eukaryota</taxon>
        <taxon>Metazoa</taxon>
        <taxon>Chordata</taxon>
        <taxon>Craniata</taxon>
        <taxon>Vertebrata</taxon>
        <taxon>Euteleostomi</taxon>
        <taxon>Actinopterygii</taxon>
        <taxon>Neopterygii</taxon>
        <taxon>Teleostei</taxon>
        <taxon>Ostariophysi</taxon>
        <taxon>Siluriformes</taxon>
        <taxon>Bagridae</taxon>
        <taxon>Tachysurus</taxon>
    </lineage>
</organism>